<accession>A0A4U0X6D6</accession>
<evidence type="ECO:0000313" key="6">
    <source>
        <dbReference type="Proteomes" id="UP000309340"/>
    </source>
</evidence>
<feature type="domain" description="RRN6 beta-propeller" evidence="2">
    <location>
        <begin position="109"/>
        <end position="445"/>
    </location>
</feature>
<dbReference type="Proteomes" id="UP000309340">
    <property type="component" value="Unassembled WGS sequence"/>
</dbReference>
<dbReference type="GO" id="GO:0042790">
    <property type="term" value="P:nucleolar large rRNA transcription by RNA polymerase I"/>
    <property type="evidence" value="ECO:0007669"/>
    <property type="project" value="TreeGrafter"/>
</dbReference>
<comment type="caution">
    <text evidence="5">The sequence shown here is derived from an EMBL/GenBank/DDBJ whole genome shotgun (WGS) entry which is preliminary data.</text>
</comment>
<evidence type="ECO:0000259" key="4">
    <source>
        <dbReference type="Pfam" id="PF20640"/>
    </source>
</evidence>
<evidence type="ECO:0008006" key="7">
    <source>
        <dbReference type="Google" id="ProtNLM"/>
    </source>
</evidence>
<gene>
    <name evidence="5" type="ORF">B0A55_06665</name>
</gene>
<dbReference type="PANTHER" id="PTHR28221:SF2">
    <property type="entry name" value="RNA POLYMERASE I-SPECIFIC TRANSCRIPTION INITIATION FACTOR RRN6"/>
    <property type="match status" value="1"/>
</dbReference>
<dbReference type="InterPro" id="IPR048535">
    <property type="entry name" value="RRN6_beta-prop"/>
</dbReference>
<dbReference type="InterPro" id="IPR048536">
    <property type="entry name" value="Rrn6_K-rich"/>
</dbReference>
<dbReference type="OrthoDB" id="4090074at2759"/>
<dbReference type="AlphaFoldDB" id="A0A4U0X6D6"/>
<feature type="domain" description="RRN6 K-rich C-terminal" evidence="3">
    <location>
        <begin position="829"/>
        <end position="956"/>
    </location>
</feature>
<dbReference type="STRING" id="329884.A0A4U0X6D6"/>
<proteinExistence type="predicted"/>
<dbReference type="InterPro" id="IPR019350">
    <property type="entry name" value="RNA_pol_I-sp_TIF_RRN6-like"/>
</dbReference>
<dbReference type="EMBL" id="NAJQ01000325">
    <property type="protein sequence ID" value="TKA72052.1"/>
    <property type="molecule type" value="Genomic_DNA"/>
</dbReference>
<feature type="domain" description="RRN6 helical bundle" evidence="4">
    <location>
        <begin position="539"/>
        <end position="728"/>
    </location>
</feature>
<dbReference type="InterPro" id="IPR048537">
    <property type="entry name" value="RRN6_HB"/>
</dbReference>
<feature type="compositionally biased region" description="Basic residues" evidence="1">
    <location>
        <begin position="947"/>
        <end position="956"/>
    </location>
</feature>
<dbReference type="PANTHER" id="PTHR28221">
    <property type="entry name" value="RNA POLYMERASE I-SPECIFIC TRANSCRIPTION INITIATION FACTOR RRN6"/>
    <property type="match status" value="1"/>
</dbReference>
<dbReference type="Pfam" id="PF20639">
    <property type="entry name" value="Rrn6_K-rich"/>
    <property type="match status" value="1"/>
</dbReference>
<feature type="compositionally biased region" description="Polar residues" evidence="1">
    <location>
        <begin position="771"/>
        <end position="797"/>
    </location>
</feature>
<keyword evidence="6" id="KW-1185">Reference proteome</keyword>
<feature type="region of interest" description="Disordered" evidence="1">
    <location>
        <begin position="545"/>
        <end position="577"/>
    </location>
</feature>
<evidence type="ECO:0000259" key="2">
    <source>
        <dbReference type="Pfam" id="PF10214"/>
    </source>
</evidence>
<protein>
    <recommendedName>
        <fullName evidence="7">RNA polymerase I-specific transcription initiation factor RRN6-like protein</fullName>
    </recommendedName>
</protein>
<reference evidence="5 6" key="1">
    <citation type="submission" date="2017-03" db="EMBL/GenBank/DDBJ databases">
        <title>Genomes of endolithic fungi from Antarctica.</title>
        <authorList>
            <person name="Coleine C."/>
            <person name="Masonjones S."/>
            <person name="Stajich J.E."/>
        </authorList>
    </citation>
    <scope>NUCLEOTIDE SEQUENCE [LARGE SCALE GENOMIC DNA]</scope>
    <source>
        <strain evidence="5 6">CCFEE 5184</strain>
    </source>
</reference>
<dbReference type="Pfam" id="PF20640">
    <property type="entry name" value="Rrn6_HB"/>
    <property type="match status" value="1"/>
</dbReference>
<dbReference type="GO" id="GO:0001179">
    <property type="term" value="F:RNA polymerase I general transcription initiation factor binding"/>
    <property type="evidence" value="ECO:0007669"/>
    <property type="project" value="TreeGrafter"/>
</dbReference>
<feature type="region of interest" description="Disordered" evidence="1">
    <location>
        <begin position="913"/>
        <end position="956"/>
    </location>
</feature>
<evidence type="ECO:0000256" key="1">
    <source>
        <dbReference type="SAM" id="MobiDB-lite"/>
    </source>
</evidence>
<evidence type="ECO:0000259" key="3">
    <source>
        <dbReference type="Pfam" id="PF20639"/>
    </source>
</evidence>
<feature type="region of interest" description="Disordered" evidence="1">
    <location>
        <begin position="760"/>
        <end position="797"/>
    </location>
</feature>
<organism evidence="5 6">
    <name type="scientific">Friedmanniomyces simplex</name>
    <dbReference type="NCBI Taxonomy" id="329884"/>
    <lineage>
        <taxon>Eukaryota</taxon>
        <taxon>Fungi</taxon>
        <taxon>Dikarya</taxon>
        <taxon>Ascomycota</taxon>
        <taxon>Pezizomycotina</taxon>
        <taxon>Dothideomycetes</taxon>
        <taxon>Dothideomycetidae</taxon>
        <taxon>Mycosphaerellales</taxon>
        <taxon>Teratosphaeriaceae</taxon>
        <taxon>Friedmanniomyces</taxon>
    </lineage>
</organism>
<evidence type="ECO:0000313" key="5">
    <source>
        <dbReference type="EMBL" id="TKA72052.1"/>
    </source>
</evidence>
<name>A0A4U0X6D6_9PEZI</name>
<dbReference type="Pfam" id="PF10214">
    <property type="entry name" value="Rrn6_beta-prop"/>
    <property type="match status" value="1"/>
</dbReference>
<dbReference type="GO" id="GO:0070860">
    <property type="term" value="C:RNA polymerase I core factor complex"/>
    <property type="evidence" value="ECO:0007669"/>
    <property type="project" value="TreeGrafter"/>
</dbReference>
<feature type="compositionally biased region" description="Low complexity" evidence="1">
    <location>
        <begin position="915"/>
        <end position="927"/>
    </location>
</feature>
<sequence>MANTSSNDLPYGHLGQAVYDPDEQFWNFQRASNDDNVFRPLGESKLVAKPAEDVARASPKATPLIASERLRKDVPNVIKRFPEVQPAAGLLAPLLRVSEAILSATARHDPLQGDLLAMGSIPSELSHRTITVAALLHGPTGSDLRLAQVQSRRRGWDDTKDAWVEVPTIHGEDAVWNGEGVPIQQICFAHAIEGSDMFLAARMPKRTLIFRPTLATRGPSAPKLAASLCFEISIARTGGVSHADVAFNPWYTRQFGIVDQAGNWSIWELEGRLTTGGRLTCQSPKGKSTSSPVRPVDDGWARVSWVCNPVTVAVCTRQQLALYNVTGSDATQAPLVTTVKTVDGSWYLGMTQIPSHTADLAVLSSTHLTLYHVKESGADAIEAKAVFQIRHYRNPEDTTLSLAAFALEDVTLIVLRSGVQPIVSVYRLQLDADGGVLVSTPVELALPKLVAEWGGFPSVASMHFADIPFGCRGQQPERSMAFQYQDRGIRFASLALLSKDLALHQGLYVSTPASARYGDMIPPTWEAKPAVKALRLRKKSFVVDDDDEVETSNGEAARRPPKSSYQQRRHSQAPDRIGQWTVSLELSARAVTDDVEPDTITMDDLLETAEGLLRNPKMAGVVPWRTLHDLAQGEIFLQDPEDSATKLDSLGFFEPQPSEVSQDDARDSQSATTLTLRPLSSQPTERLTDLCTDMARDWITPLPPTVSGQVRVAKGQLVRQAAAEVASASRLIGTRPIGSEIQPMAQESQNTWDIPVRAGPSSVQHPEASGQVASQLSVLPTPSPSATLSVTTASSHPSTFAAPEIARLSRYTTFSKHAPSVLPRSLAGVLSHWALGTEPASYDWRTISRHLAEHEIEVEEQMTEKDQARVQRRAERHLRRQRREAAVSEAAQLAGSQALEIASAGQPPHVLGVESQAAGVAGSSQSQGLGGGPASQLVPGRFGGRPPPKKKRKQGF</sequence>
<dbReference type="GO" id="GO:0001163">
    <property type="term" value="F:RNA polymerase I transcription regulatory region sequence-specific DNA binding"/>
    <property type="evidence" value="ECO:0007669"/>
    <property type="project" value="TreeGrafter"/>
</dbReference>